<geneLocation type="plasmid" evidence="1 2">
    <name>C</name>
</geneLocation>
<gene>
    <name evidence="1" type="ORF">SAMCFNEI73_pC1707</name>
</gene>
<protein>
    <submittedName>
        <fullName evidence="1">Uncharacterized protein</fullName>
    </submittedName>
</protein>
<dbReference type="Proteomes" id="UP000182306">
    <property type="component" value="Plasmid C"/>
</dbReference>
<sequence length="123" mass="12487">MTTAPSLARYRAERGRVAIMTLATAATTMAATASLSVRPATPTAAARPMPVTAAMRSALALVSAWVPVSDPVMAAAAVPLRMAERPALPAAGLEPAERQPVALVTAALPSRVHGLAMPLPVAV</sequence>
<proteinExistence type="predicted"/>
<dbReference type="KEGG" id="same:SAMCFNEI73_pC1707"/>
<accession>A0A1L3LZB4</accession>
<evidence type="ECO:0000313" key="2">
    <source>
        <dbReference type="Proteomes" id="UP000182306"/>
    </source>
</evidence>
<keyword evidence="2" id="KW-1185">Reference proteome</keyword>
<dbReference type="AlphaFoldDB" id="A0A1L3LZB4"/>
<dbReference type="EMBL" id="CP013110">
    <property type="protein sequence ID" value="APG95411.1"/>
    <property type="molecule type" value="Genomic_DNA"/>
</dbReference>
<reference evidence="1 2" key="1">
    <citation type="submission" date="2015-10" db="EMBL/GenBank/DDBJ databases">
        <title>Genomic differences between typical nodule nitrogen-fixing rhizobial strains and those coming from bean seeds.</title>
        <authorList>
            <person name="Peralta H."/>
            <person name="Aguilar-Vera A."/>
            <person name="Diaz R."/>
            <person name="Mora Y."/>
            <person name="Martinez-Batallar G."/>
            <person name="Salazar E."/>
            <person name="Vargas-Lagunas C."/>
            <person name="Encarnacion S."/>
            <person name="Girard L."/>
            <person name="Mora J."/>
        </authorList>
    </citation>
    <scope>NUCLEOTIDE SEQUENCE [LARGE SCALE GENOMIC DNA]</scope>
    <source>
        <strain evidence="1 2">CFNEI 73</strain>
        <plasmid evidence="1 2">C</plasmid>
    </source>
</reference>
<organism evidence="1 2">
    <name type="scientific">Sinorhizobium americanum</name>
    <dbReference type="NCBI Taxonomy" id="194963"/>
    <lineage>
        <taxon>Bacteria</taxon>
        <taxon>Pseudomonadati</taxon>
        <taxon>Pseudomonadota</taxon>
        <taxon>Alphaproteobacteria</taxon>
        <taxon>Hyphomicrobiales</taxon>
        <taxon>Rhizobiaceae</taxon>
        <taxon>Sinorhizobium/Ensifer group</taxon>
        <taxon>Sinorhizobium</taxon>
    </lineage>
</organism>
<evidence type="ECO:0000313" key="1">
    <source>
        <dbReference type="EMBL" id="APG95411.1"/>
    </source>
</evidence>
<keyword evidence="1" id="KW-0614">Plasmid</keyword>
<name>A0A1L3LZB4_9HYPH</name>